<dbReference type="RefSeq" id="WP_112352982.1">
    <property type="nucleotide sequence ID" value="NZ_LS483452.1"/>
</dbReference>
<name>A0A330M2W1_9GAMM</name>
<protein>
    <submittedName>
        <fullName evidence="1">Uncharacterized protein</fullName>
    </submittedName>
</protein>
<evidence type="ECO:0000313" key="2">
    <source>
        <dbReference type="Proteomes" id="UP000250123"/>
    </source>
</evidence>
<reference evidence="2" key="1">
    <citation type="submission" date="2018-06" db="EMBL/GenBank/DDBJ databases">
        <authorList>
            <person name="Cea G.-C."/>
            <person name="William W."/>
        </authorList>
    </citation>
    <scope>NUCLEOTIDE SEQUENCE [LARGE SCALE GENOMIC DNA]</scope>
    <source>
        <strain evidence="2">DB21MT-2</strain>
    </source>
</reference>
<proteinExistence type="predicted"/>
<dbReference type="AlphaFoldDB" id="A0A330M2W1"/>
<dbReference type="EMBL" id="LS483452">
    <property type="protein sequence ID" value="SQH76936.1"/>
    <property type="molecule type" value="Genomic_DNA"/>
</dbReference>
<accession>A0A330M2W1</accession>
<evidence type="ECO:0000313" key="1">
    <source>
        <dbReference type="EMBL" id="SQH76936.1"/>
    </source>
</evidence>
<dbReference type="Proteomes" id="UP000250123">
    <property type="component" value="Chromosome SHEWBE"/>
</dbReference>
<organism evidence="1 2">
    <name type="scientific">Shewanella benthica</name>
    <dbReference type="NCBI Taxonomy" id="43661"/>
    <lineage>
        <taxon>Bacteria</taxon>
        <taxon>Pseudomonadati</taxon>
        <taxon>Pseudomonadota</taxon>
        <taxon>Gammaproteobacteria</taxon>
        <taxon>Alteromonadales</taxon>
        <taxon>Shewanellaceae</taxon>
        <taxon>Shewanella</taxon>
    </lineage>
</organism>
<dbReference type="OrthoDB" id="8477619at2"/>
<sequence length="813" mass="87630">MTISRENLKIFKPEQLGSSDDAGGQRTKNEVESGKLNELFRAISDIDHAQSAVDIVKCYPGLDTNDTSILLDGHVFISEQPTDALVNMLIAESDQLADADNMTNMVEILESSVVAGQLIRKSLIGLLAGQDSFPRSYLQAIYSFNGKDYYETISFRQGQVVVISVEYEGNEDANWPRFEHFCEIQATVTGGRGGSVRFKPPIPFDTPGYNVSINGESGCTKLRYISDNDGIKYHGVSKLTAEANSEVLAVESTQTELLPKLKTIEVSSGNTITSDSDSGDVASRLIRKVINVPSDPTKTTYLYTVLDLIDDPYFVNNGITPIVITGSYPHLGKLSVTGTTVSVIYSVNPRAGYTIGIAWYSSLRYAVYHSETAFDGLKKLTVGSVFASADFVDGNYGSVKLTESSSGELREPNGYILASVDYLSGVITKYADARGDFVLVYEALVEAAELSDNSVTFVLDQTAPLLDTFYLIVSTPNDQLLSASSDADGVITGTGISGTIENGVVQLSFSQIVDLATLRYDISETVTLSPPPELYGLNPLRIKNAGVVDSFTAWNTVSVQHTQAQAVLNPAPGGNHNVRANTRFVDITDANSQSLWTLNNDHYSVDKATGLVSINSDFSGFTAPFVLTDTIGEVALVTDVQPNKLILASALSQAYPIGSNVSSVQNLGDLQGRVGIVRDMSAWNNNWDLDGAPAVGSLNVVDHPIEVINTTAINEEWVLIFTSATAFRCVGQRIGQIASGDTLSDFAPINPLTQAPYFIIRQAAFGGGWNAGEAVRFPTYASAKPIMLLRTVQSGHSQISKDRAVLAFRGNES</sequence>
<dbReference type="KEGG" id="sbk:SHEWBE_2973"/>
<gene>
    <name evidence="1" type="ORF">SHEWBE_2973</name>
</gene>